<evidence type="ECO:0000259" key="6">
    <source>
        <dbReference type="Pfam" id="PF01619"/>
    </source>
</evidence>
<keyword evidence="5" id="KW-0274">FAD</keyword>
<comment type="caution">
    <text evidence="7">The sequence shown here is derived from an EMBL/GenBank/DDBJ whole genome shotgun (WGS) entry which is preliminary data.</text>
</comment>
<dbReference type="GO" id="GO:0010133">
    <property type="term" value="P:L-proline catabolic process to L-glutamate"/>
    <property type="evidence" value="ECO:0007669"/>
    <property type="project" value="TreeGrafter"/>
</dbReference>
<keyword evidence="8" id="KW-1185">Reference proteome</keyword>
<dbReference type="EMBL" id="JBAMIC010004070">
    <property type="protein sequence ID" value="KAK7088798.1"/>
    <property type="molecule type" value="Genomic_DNA"/>
</dbReference>
<dbReference type="InterPro" id="IPR015659">
    <property type="entry name" value="Proline_oxidase"/>
</dbReference>
<keyword evidence="5" id="KW-0285">Flavoprotein</keyword>
<evidence type="ECO:0000313" key="7">
    <source>
        <dbReference type="EMBL" id="KAK7088798.1"/>
    </source>
</evidence>
<evidence type="ECO:0000256" key="1">
    <source>
        <dbReference type="ARBA" id="ARBA00004739"/>
    </source>
</evidence>
<dbReference type="PANTHER" id="PTHR13914:SF0">
    <property type="entry name" value="PROLINE DEHYDROGENASE 1, MITOCHONDRIAL"/>
    <property type="match status" value="1"/>
</dbReference>
<dbReference type="EC" id="1.5.5.2" evidence="5"/>
<dbReference type="InterPro" id="IPR002872">
    <property type="entry name" value="Proline_DH_dom"/>
</dbReference>
<keyword evidence="3 5" id="KW-0560">Oxidoreductase</keyword>
<gene>
    <name evidence="7" type="ORF">V1264_022671</name>
</gene>
<dbReference type="SUPFAM" id="SSF51730">
    <property type="entry name" value="FAD-linked oxidoreductase"/>
    <property type="match status" value="1"/>
</dbReference>
<dbReference type="FunFam" id="3.20.20.220:FF:000012">
    <property type="entry name" value="Proline dehydrogenase"/>
    <property type="match status" value="1"/>
</dbReference>
<comment type="function">
    <text evidence="5">Converts proline to delta-1-pyrroline-5-carboxylate.</text>
</comment>
<evidence type="ECO:0000256" key="5">
    <source>
        <dbReference type="RuleBase" id="RU364054"/>
    </source>
</evidence>
<evidence type="ECO:0000256" key="3">
    <source>
        <dbReference type="ARBA" id="ARBA00023002"/>
    </source>
</evidence>
<comment type="pathway">
    <text evidence="1">Amino-acid degradation; L-proline degradation into L-glutamate; L-glutamate from L-proline: step 1/2.</text>
</comment>
<keyword evidence="4 5" id="KW-0642">Proline metabolism</keyword>
<feature type="domain" description="Proline dehydrogenase" evidence="6">
    <location>
        <begin position="336"/>
        <end position="600"/>
    </location>
</feature>
<dbReference type="Gene3D" id="3.20.20.220">
    <property type="match status" value="2"/>
</dbReference>
<dbReference type="PANTHER" id="PTHR13914">
    <property type="entry name" value="PROLINE OXIDASE"/>
    <property type="match status" value="1"/>
</dbReference>
<dbReference type="GO" id="GO:0005739">
    <property type="term" value="C:mitochondrion"/>
    <property type="evidence" value="ECO:0007669"/>
    <property type="project" value="TreeGrafter"/>
</dbReference>
<evidence type="ECO:0000256" key="2">
    <source>
        <dbReference type="ARBA" id="ARBA00005869"/>
    </source>
</evidence>
<evidence type="ECO:0000313" key="8">
    <source>
        <dbReference type="Proteomes" id="UP001374579"/>
    </source>
</evidence>
<dbReference type="Proteomes" id="UP001374579">
    <property type="component" value="Unassembled WGS sequence"/>
</dbReference>
<sequence>MAALGRQQHLFRLFKASFAHRNILRQCLHTTACMSTQPSSHGSGASFKDLDDKIVINEPTPRIHPELDLSFNNAQEAYKSKRTSQLLRALLVFNLCSINVLVENQKQLLKWSRKALGQRLFKLLMQQTFFGHFVAGEDQEDIKPLITANRQFGVKSILDYSAEEDITEQKAVEAELMGCAPEHPPVGSEADTTGADSGGAQFQVHEQFGDRRQKVVSARTYFYENELQCDRNMDIFLNCIDAVSYATEKSGLAAIKLTALGRPQLLLQMSEVLTTVKNFITLCQQVPEGTHVTGERRFEVEDFDRRLSEMGVMLKDKGSRKRISIMEITQNGQVDLLDWQNLLDINHSLSKLFLVPDLKTGKLRPIVEGLTEREEDEMKNMLRRINALAKYAEEKEVRIMIDAEQTYFQCAISRLTMEMMRKFNKKRSVVFNTYQCYLKQAYNNIVVDLNFAAREDFYFGAKLVRGAYMEQERERAESVGYEDPINATYEATTEMYHSLMEEVMRQINRRERGKIAVMVASHNEDTVREAVQLMKKYNIGPEDRLICFGQLLGMCDHVSFPLGQAGYSVYKYVPFGPVEEVLPYLSRRAMENRSMLKKTKKERRLLGEELGRRLKTGQLFYDPMAQLATTTTVG</sequence>
<dbReference type="GO" id="GO:0004657">
    <property type="term" value="F:proline dehydrogenase activity"/>
    <property type="evidence" value="ECO:0007669"/>
    <property type="project" value="UniProtKB-EC"/>
</dbReference>
<protein>
    <recommendedName>
        <fullName evidence="5">Proline dehydrogenase</fullName>
        <ecNumber evidence="5">1.5.5.2</ecNumber>
    </recommendedName>
</protein>
<proteinExistence type="inferred from homology"/>
<evidence type="ECO:0000256" key="4">
    <source>
        <dbReference type="ARBA" id="ARBA00023062"/>
    </source>
</evidence>
<comment type="similarity">
    <text evidence="2 5">Belongs to the proline oxidase family.</text>
</comment>
<dbReference type="Pfam" id="PF01619">
    <property type="entry name" value="Pro_dh"/>
    <property type="match status" value="1"/>
</dbReference>
<dbReference type="InterPro" id="IPR029041">
    <property type="entry name" value="FAD-linked_oxidoreductase-like"/>
</dbReference>
<comment type="cofactor">
    <cofactor evidence="5">
        <name>FAD</name>
        <dbReference type="ChEBI" id="CHEBI:57692"/>
    </cofactor>
</comment>
<dbReference type="GO" id="GO:0071949">
    <property type="term" value="F:FAD binding"/>
    <property type="evidence" value="ECO:0007669"/>
    <property type="project" value="TreeGrafter"/>
</dbReference>
<dbReference type="AlphaFoldDB" id="A0AAN9AKU2"/>
<reference evidence="7 8" key="1">
    <citation type="submission" date="2024-02" db="EMBL/GenBank/DDBJ databases">
        <title>Chromosome-scale genome assembly of the rough periwinkle Littorina saxatilis.</title>
        <authorList>
            <person name="De Jode A."/>
            <person name="Faria R."/>
            <person name="Formenti G."/>
            <person name="Sims Y."/>
            <person name="Smith T.P."/>
            <person name="Tracey A."/>
            <person name="Wood J.M.D."/>
            <person name="Zagrodzka Z.B."/>
            <person name="Johannesson K."/>
            <person name="Butlin R.K."/>
            <person name="Leder E.H."/>
        </authorList>
    </citation>
    <scope>NUCLEOTIDE SEQUENCE [LARGE SCALE GENOMIC DNA]</scope>
    <source>
        <strain evidence="7">Snail1</strain>
        <tissue evidence="7">Muscle</tissue>
    </source>
</reference>
<accession>A0AAN9AKU2</accession>
<name>A0AAN9AKU2_9CAEN</name>
<comment type="catalytic activity">
    <reaction evidence="5">
        <text>L-proline + a quinone = (S)-1-pyrroline-5-carboxylate + a quinol + H(+)</text>
        <dbReference type="Rhea" id="RHEA:23784"/>
        <dbReference type="ChEBI" id="CHEBI:15378"/>
        <dbReference type="ChEBI" id="CHEBI:17388"/>
        <dbReference type="ChEBI" id="CHEBI:24646"/>
        <dbReference type="ChEBI" id="CHEBI:60039"/>
        <dbReference type="ChEBI" id="CHEBI:132124"/>
        <dbReference type="EC" id="1.5.5.2"/>
    </reaction>
</comment>
<organism evidence="7 8">
    <name type="scientific">Littorina saxatilis</name>
    <dbReference type="NCBI Taxonomy" id="31220"/>
    <lineage>
        <taxon>Eukaryota</taxon>
        <taxon>Metazoa</taxon>
        <taxon>Spiralia</taxon>
        <taxon>Lophotrochozoa</taxon>
        <taxon>Mollusca</taxon>
        <taxon>Gastropoda</taxon>
        <taxon>Caenogastropoda</taxon>
        <taxon>Littorinimorpha</taxon>
        <taxon>Littorinoidea</taxon>
        <taxon>Littorinidae</taxon>
        <taxon>Littorina</taxon>
    </lineage>
</organism>